<organism evidence="1 2">
    <name type="scientific">Brevibacillus porteri</name>
    <dbReference type="NCBI Taxonomy" id="2126350"/>
    <lineage>
        <taxon>Bacteria</taxon>
        <taxon>Bacillati</taxon>
        <taxon>Bacillota</taxon>
        <taxon>Bacilli</taxon>
        <taxon>Bacillales</taxon>
        <taxon>Paenibacillaceae</taxon>
        <taxon>Brevibacillus</taxon>
    </lineage>
</organism>
<proteinExistence type="predicted"/>
<accession>A0ABX5FNX9</accession>
<keyword evidence="2" id="KW-1185">Reference proteome</keyword>
<dbReference type="EMBL" id="PXZO01000027">
    <property type="protein sequence ID" value="PSK09413.1"/>
    <property type="molecule type" value="Genomic_DNA"/>
</dbReference>
<protein>
    <submittedName>
        <fullName evidence="1">Uncharacterized protein</fullName>
    </submittedName>
</protein>
<reference evidence="1 2" key="1">
    <citation type="submission" date="2018-03" db="EMBL/GenBank/DDBJ databases">
        <title>Brevisbacillus phylogenomics.</title>
        <authorList>
            <person name="Dunlap C."/>
        </authorList>
    </citation>
    <scope>NUCLEOTIDE SEQUENCE [LARGE SCALE GENOMIC DNA]</scope>
    <source>
        <strain evidence="1 2">NRRL B-41110</strain>
    </source>
</reference>
<dbReference type="RefSeq" id="WP_106834857.1">
    <property type="nucleotide sequence ID" value="NZ_JARMEW010000001.1"/>
</dbReference>
<dbReference type="Proteomes" id="UP000241645">
    <property type="component" value="Unassembled WGS sequence"/>
</dbReference>
<evidence type="ECO:0000313" key="1">
    <source>
        <dbReference type="EMBL" id="PSK09413.1"/>
    </source>
</evidence>
<dbReference type="GeneID" id="95751479"/>
<evidence type="ECO:0000313" key="2">
    <source>
        <dbReference type="Proteomes" id="UP000241645"/>
    </source>
</evidence>
<gene>
    <name evidence="1" type="ORF">C7R92_15350</name>
</gene>
<sequence>MSLLSLSNLIVTNDAYALAKNGLRSQVALNITTASVNTPNDTDVVPLAMSLQEKIETYDLAAIETSGIIFSDTLEFTDWDEITGEEFTVFVTVNASGQITYVNDSAHSPQQIDAFKKKKRKRPASVPTKTNGGFDAKDFITDHAYTKHKYDPSIKSTSSKTQYGKNVNVKKLREVTEADDVKKVRSTKYNVTFYYKSFKNNISTSDTPTDQHVVIINNSVPDRSTQYPMF</sequence>
<name>A0ABX5FNX9_9BACL</name>
<comment type="caution">
    <text evidence="1">The sequence shown here is derived from an EMBL/GenBank/DDBJ whole genome shotgun (WGS) entry which is preliminary data.</text>
</comment>